<name>A0A1I6MDM5_9RHOB</name>
<evidence type="ECO:0000313" key="2">
    <source>
        <dbReference type="EMBL" id="SFS13819.1"/>
    </source>
</evidence>
<protein>
    <recommendedName>
        <fullName evidence="4">TVP38/TMEM64 family membrane protein</fullName>
    </recommendedName>
</protein>
<dbReference type="EMBL" id="FOZM01000001">
    <property type="protein sequence ID" value="SFS13819.1"/>
    <property type="molecule type" value="Genomic_DNA"/>
</dbReference>
<gene>
    <name evidence="2" type="ORF">SAMN05444714_1609</name>
</gene>
<feature type="transmembrane region" description="Helical" evidence="1">
    <location>
        <begin position="191"/>
        <end position="212"/>
    </location>
</feature>
<keyword evidence="1" id="KW-0472">Membrane</keyword>
<feature type="transmembrane region" description="Helical" evidence="1">
    <location>
        <begin position="61"/>
        <end position="80"/>
    </location>
</feature>
<evidence type="ECO:0000313" key="3">
    <source>
        <dbReference type="Proteomes" id="UP000198926"/>
    </source>
</evidence>
<reference evidence="2 3" key="1">
    <citation type="submission" date="2016-10" db="EMBL/GenBank/DDBJ databases">
        <authorList>
            <person name="de Groot N.N."/>
        </authorList>
    </citation>
    <scope>NUCLEOTIDE SEQUENCE [LARGE SCALE GENOMIC DNA]</scope>
    <source>
        <strain evidence="2 3">DSM 29433</strain>
    </source>
</reference>
<accession>A0A1I6MDM5</accession>
<dbReference type="STRING" id="1123755.SAMN05444714_1609"/>
<keyword evidence="1" id="KW-1133">Transmembrane helix</keyword>
<proteinExistence type="predicted"/>
<dbReference type="OrthoDB" id="6369004at2"/>
<keyword evidence="1" id="KW-0812">Transmembrane</keyword>
<dbReference type="Proteomes" id="UP000198926">
    <property type="component" value="Unassembled WGS sequence"/>
</dbReference>
<dbReference type="AlphaFoldDB" id="A0A1I6MDM5"/>
<sequence>MTRLLPPMRSDLTGTPGLVLSGTRLIGLALIVGVAGWLAVRMSAFPATLLAELQIGMPSFSLAWIILLLYVVLLAIPFVPSAEIGLAVMLALGSSMAVPVYAATVLGLTIAFIAGRHAHLYRRGNGAGDDLWTSDGIALLQDRLCHRPALRRLLRFRGLAFIAMINMPANTVVGGGGGIAMAMGYSRLLTFRQFLFCAAVAVAPVPTLFLAADFIGFETSVRSWLDHVFDTQT</sequence>
<keyword evidence="3" id="KW-1185">Reference proteome</keyword>
<evidence type="ECO:0008006" key="4">
    <source>
        <dbReference type="Google" id="ProtNLM"/>
    </source>
</evidence>
<dbReference type="RefSeq" id="WP_131802551.1">
    <property type="nucleotide sequence ID" value="NZ_FOZM01000001.1"/>
</dbReference>
<organism evidence="2 3">
    <name type="scientific">Yoonia litorea</name>
    <dbReference type="NCBI Taxonomy" id="1123755"/>
    <lineage>
        <taxon>Bacteria</taxon>
        <taxon>Pseudomonadati</taxon>
        <taxon>Pseudomonadota</taxon>
        <taxon>Alphaproteobacteria</taxon>
        <taxon>Rhodobacterales</taxon>
        <taxon>Paracoccaceae</taxon>
        <taxon>Yoonia</taxon>
    </lineage>
</organism>
<feature type="transmembrane region" description="Helical" evidence="1">
    <location>
        <begin position="159"/>
        <end position="185"/>
    </location>
</feature>
<feature type="transmembrane region" description="Helical" evidence="1">
    <location>
        <begin position="86"/>
        <end position="114"/>
    </location>
</feature>
<feature type="transmembrane region" description="Helical" evidence="1">
    <location>
        <begin position="20"/>
        <end position="40"/>
    </location>
</feature>
<evidence type="ECO:0000256" key="1">
    <source>
        <dbReference type="SAM" id="Phobius"/>
    </source>
</evidence>